<dbReference type="SUPFAM" id="SSF101874">
    <property type="entry name" value="YceI-like"/>
    <property type="match status" value="1"/>
</dbReference>
<evidence type="ECO:0000313" key="4">
    <source>
        <dbReference type="Proteomes" id="UP000198157"/>
    </source>
</evidence>
<dbReference type="PANTHER" id="PTHR34406:SF1">
    <property type="entry name" value="PROTEIN YCEI"/>
    <property type="match status" value="1"/>
</dbReference>
<evidence type="ECO:0000256" key="1">
    <source>
        <dbReference type="SAM" id="SignalP"/>
    </source>
</evidence>
<dbReference type="AlphaFoldDB" id="A0A246HI53"/>
<feature type="domain" description="Lipid/polyisoprenoid-binding YceI-like" evidence="2">
    <location>
        <begin position="25"/>
        <end position="189"/>
    </location>
</feature>
<dbReference type="OrthoDB" id="9811006at2"/>
<dbReference type="InterPro" id="IPR036761">
    <property type="entry name" value="TTHA0802/YceI-like_sf"/>
</dbReference>
<feature type="chain" id="PRO_5012309323" evidence="1">
    <location>
        <begin position="22"/>
        <end position="193"/>
    </location>
</feature>
<dbReference type="Gene3D" id="2.40.128.110">
    <property type="entry name" value="Lipid/polyisoprenoid-binding, YceI-like"/>
    <property type="match status" value="1"/>
</dbReference>
<organism evidence="3 4">
    <name type="scientific">Stenotrophomonas maltophilia</name>
    <name type="common">Pseudomonas maltophilia</name>
    <name type="synonym">Xanthomonas maltophilia</name>
    <dbReference type="NCBI Taxonomy" id="40324"/>
    <lineage>
        <taxon>Bacteria</taxon>
        <taxon>Pseudomonadati</taxon>
        <taxon>Pseudomonadota</taxon>
        <taxon>Gammaproteobacteria</taxon>
        <taxon>Lysobacterales</taxon>
        <taxon>Lysobacteraceae</taxon>
        <taxon>Stenotrophomonas</taxon>
        <taxon>Stenotrophomonas maltophilia group</taxon>
    </lineage>
</organism>
<dbReference type="Proteomes" id="UP000198157">
    <property type="component" value="Unassembled WGS sequence"/>
</dbReference>
<gene>
    <name evidence="3" type="ORF">CEE60_19690</name>
</gene>
<comment type="caution">
    <text evidence="3">The sequence shown here is derived from an EMBL/GenBank/DDBJ whole genome shotgun (WGS) entry which is preliminary data.</text>
</comment>
<dbReference type="SMART" id="SM00867">
    <property type="entry name" value="YceI"/>
    <property type="match status" value="1"/>
</dbReference>
<evidence type="ECO:0000313" key="3">
    <source>
        <dbReference type="EMBL" id="OWQ49392.1"/>
    </source>
</evidence>
<dbReference type="EMBL" id="NIVS01000060">
    <property type="protein sequence ID" value="OWQ49392.1"/>
    <property type="molecule type" value="Genomic_DNA"/>
</dbReference>
<feature type="signal peptide" evidence="1">
    <location>
        <begin position="1"/>
        <end position="21"/>
    </location>
</feature>
<dbReference type="InterPro" id="IPR007372">
    <property type="entry name" value="Lipid/polyisoprenoid-bd_YceI"/>
</dbReference>
<reference evidence="3 4" key="1">
    <citation type="submission" date="2017-06" db="EMBL/GenBank/DDBJ databases">
        <authorList>
            <person name="Kim H.J."/>
            <person name="Triplett B.A."/>
        </authorList>
    </citation>
    <scope>NUCLEOTIDE SEQUENCE [LARGE SCALE GENOMIC DNA]</scope>
    <source>
        <strain evidence="3 4">13146</strain>
    </source>
</reference>
<dbReference type="Pfam" id="PF04264">
    <property type="entry name" value="YceI"/>
    <property type="match status" value="1"/>
</dbReference>
<sequence length="193" mass="20660">MRTALLLTLLTAATAPAAAIAAPVTYQLDPTHTDVLFTWNHNGFSFPTGRAAISSGTLIYDAAKPTVSQVQVELPLAELATHVPKLDEIVKSDKLFDVAKFPQATFRSTSVSTQGSGRLKITGDLTLHGVTRPVVLDATLNKLGEHPSRKVPTIGFNATAVIRRSEFGLDAFLPNIADEVQLRITTEAQGAKE</sequence>
<evidence type="ECO:0000259" key="2">
    <source>
        <dbReference type="SMART" id="SM00867"/>
    </source>
</evidence>
<accession>A0A246HI53</accession>
<protein>
    <submittedName>
        <fullName evidence="3">Polyisoprenoid-binding protein</fullName>
    </submittedName>
</protein>
<proteinExistence type="predicted"/>
<dbReference type="PANTHER" id="PTHR34406">
    <property type="entry name" value="PROTEIN YCEI"/>
    <property type="match status" value="1"/>
</dbReference>
<keyword evidence="1" id="KW-0732">Signal</keyword>
<name>A0A246HI53_STEMA</name>